<dbReference type="AlphaFoldDB" id="A0AA38G1X0"/>
<evidence type="ECO:0000256" key="1">
    <source>
        <dbReference type="ARBA" id="ARBA00004906"/>
    </source>
</evidence>
<organism evidence="7 8">
    <name type="scientific">Taxus chinensis</name>
    <name type="common">Chinese yew</name>
    <name type="synonym">Taxus wallichiana var. chinensis</name>
    <dbReference type="NCBI Taxonomy" id="29808"/>
    <lineage>
        <taxon>Eukaryota</taxon>
        <taxon>Viridiplantae</taxon>
        <taxon>Streptophyta</taxon>
        <taxon>Embryophyta</taxon>
        <taxon>Tracheophyta</taxon>
        <taxon>Spermatophyta</taxon>
        <taxon>Pinopsida</taxon>
        <taxon>Pinidae</taxon>
        <taxon>Conifers II</taxon>
        <taxon>Cupressales</taxon>
        <taxon>Taxaceae</taxon>
        <taxon>Taxus</taxon>
    </lineage>
</organism>
<dbReference type="InterPro" id="IPR000210">
    <property type="entry name" value="BTB/POZ_dom"/>
</dbReference>
<sequence>RVATELPSDIIVNVEGAKFYLHKFPLSSKSICLQSLVAKSRELQNDEVDLPDFPGGPAAFEICAKFCYGIVVTLNAYNVLPVRCAAEYLGMTEPIEKGNLIYKIEVFFSSSIFRSWKDSVIVLQTTKLLSPWSEDLKVVGRCIDSIASKTSVDPAKVDWSFTYTRAKLATDQPCVANGNSPLCNGNQSRKHRHVPKDWWIEDICELDIDLYQRVMIAIKTKGRMSHELIGEALKVYTLRWLPGVSKDRELKDAVGNGNGSVSDDYVETAAKHRLLLEAIVNLLPPEKGSTSCNFLLKLLKAATILGAETSSKMELARRIGLQLEEASLSDLLIPSLSCTNDSLYDVDLVQCILEHFLAQDQSPRASPDKAKLPYERRTRSSENIELSEGRISNSATHSSKLSVAKLIDGYLAEIARDPHLPLPKFINLAESISDFARPVHDTLYRAIDIYLKEHPGLTKSEKKKICSLMDCKKLSMDACMHAAQNERLPLRVVVQVLFFEQVRASMTGGFLLNDLPNSVKALLPPENGSQGSFQSATNAEDEWEAVHDDYKTLRGDLASMKIRIAEAERERNNMHQTAVKNIKSRGIFLLPSRSKKILHKLWTNKAHSEIRSSETSGSSASPNSVNPVDTKSTASRQRRHSIS</sequence>
<dbReference type="Proteomes" id="UP000824469">
    <property type="component" value="Unassembled WGS sequence"/>
</dbReference>
<proteinExistence type="predicted"/>
<feature type="compositionally biased region" description="Low complexity" evidence="4">
    <location>
        <begin position="613"/>
        <end position="624"/>
    </location>
</feature>
<keyword evidence="2" id="KW-0833">Ubl conjugation pathway</keyword>
<dbReference type="PANTHER" id="PTHR32370">
    <property type="entry name" value="OS12G0117600 PROTEIN"/>
    <property type="match status" value="1"/>
</dbReference>
<evidence type="ECO:0000256" key="2">
    <source>
        <dbReference type="ARBA" id="ARBA00022786"/>
    </source>
</evidence>
<dbReference type="Pfam" id="PF00651">
    <property type="entry name" value="BTB"/>
    <property type="match status" value="1"/>
</dbReference>
<dbReference type="OMA" id="YTLRWLP"/>
<protein>
    <recommendedName>
        <fullName evidence="9">Phototropic-responsive NPH3 family protein</fullName>
    </recommendedName>
</protein>
<dbReference type="Pfam" id="PF03000">
    <property type="entry name" value="NPH3"/>
    <property type="match status" value="1"/>
</dbReference>
<feature type="domain" description="BTB" evidence="5">
    <location>
        <begin position="8"/>
        <end position="76"/>
    </location>
</feature>
<comment type="caution">
    <text evidence="7">The sequence shown here is derived from an EMBL/GenBank/DDBJ whole genome shotgun (WGS) entry which is preliminary data.</text>
</comment>
<dbReference type="PROSITE" id="PS51649">
    <property type="entry name" value="NPH3"/>
    <property type="match status" value="1"/>
</dbReference>
<name>A0AA38G1X0_TAXCH</name>
<dbReference type="PROSITE" id="PS50097">
    <property type="entry name" value="BTB"/>
    <property type="match status" value="1"/>
</dbReference>
<feature type="coiled-coil region" evidence="3">
    <location>
        <begin position="550"/>
        <end position="577"/>
    </location>
</feature>
<evidence type="ECO:0000256" key="4">
    <source>
        <dbReference type="SAM" id="MobiDB-lite"/>
    </source>
</evidence>
<feature type="domain" description="NPH3" evidence="6">
    <location>
        <begin position="197"/>
        <end position="503"/>
    </location>
</feature>
<dbReference type="SUPFAM" id="SSF54695">
    <property type="entry name" value="POZ domain"/>
    <property type="match status" value="1"/>
</dbReference>
<feature type="region of interest" description="Disordered" evidence="4">
    <location>
        <begin position="608"/>
        <end position="643"/>
    </location>
</feature>
<evidence type="ECO:0000259" key="5">
    <source>
        <dbReference type="PROSITE" id="PS50097"/>
    </source>
</evidence>
<keyword evidence="8" id="KW-1185">Reference proteome</keyword>
<dbReference type="Gene3D" id="3.30.710.10">
    <property type="entry name" value="Potassium Channel Kv1.1, Chain A"/>
    <property type="match status" value="1"/>
</dbReference>
<feature type="non-terminal residue" evidence="7">
    <location>
        <position position="1"/>
    </location>
</feature>
<gene>
    <name evidence="7" type="ORF">KI387_022812</name>
</gene>
<dbReference type="EMBL" id="JAHRHJ020000005">
    <property type="protein sequence ID" value="KAH9314185.1"/>
    <property type="molecule type" value="Genomic_DNA"/>
</dbReference>
<feature type="compositionally biased region" description="Polar residues" evidence="4">
    <location>
        <begin position="625"/>
        <end position="635"/>
    </location>
</feature>
<keyword evidence="3" id="KW-0175">Coiled coil</keyword>
<accession>A0AA38G1X0</accession>
<evidence type="ECO:0008006" key="9">
    <source>
        <dbReference type="Google" id="ProtNLM"/>
    </source>
</evidence>
<evidence type="ECO:0000259" key="6">
    <source>
        <dbReference type="PROSITE" id="PS51649"/>
    </source>
</evidence>
<dbReference type="InterPro" id="IPR011333">
    <property type="entry name" value="SKP1/BTB/POZ_sf"/>
</dbReference>
<comment type="pathway">
    <text evidence="1">Protein modification; protein ubiquitination.</text>
</comment>
<evidence type="ECO:0000313" key="8">
    <source>
        <dbReference type="Proteomes" id="UP000824469"/>
    </source>
</evidence>
<dbReference type="InterPro" id="IPR043454">
    <property type="entry name" value="NPH3/RPT2-like"/>
</dbReference>
<dbReference type="InterPro" id="IPR027356">
    <property type="entry name" value="NPH3_dom"/>
</dbReference>
<reference evidence="7 8" key="1">
    <citation type="journal article" date="2021" name="Nat. Plants">
        <title>The Taxus genome provides insights into paclitaxel biosynthesis.</title>
        <authorList>
            <person name="Xiong X."/>
            <person name="Gou J."/>
            <person name="Liao Q."/>
            <person name="Li Y."/>
            <person name="Zhou Q."/>
            <person name="Bi G."/>
            <person name="Li C."/>
            <person name="Du R."/>
            <person name="Wang X."/>
            <person name="Sun T."/>
            <person name="Guo L."/>
            <person name="Liang H."/>
            <person name="Lu P."/>
            <person name="Wu Y."/>
            <person name="Zhang Z."/>
            <person name="Ro D.K."/>
            <person name="Shang Y."/>
            <person name="Huang S."/>
            <person name="Yan J."/>
        </authorList>
    </citation>
    <scope>NUCLEOTIDE SEQUENCE [LARGE SCALE GENOMIC DNA]</scope>
    <source>
        <strain evidence="7">Ta-2019</strain>
    </source>
</reference>
<evidence type="ECO:0000256" key="3">
    <source>
        <dbReference type="SAM" id="Coils"/>
    </source>
</evidence>
<evidence type="ECO:0000313" key="7">
    <source>
        <dbReference type="EMBL" id="KAH9314185.1"/>
    </source>
</evidence>